<dbReference type="EMBL" id="JAZHXI010000001">
    <property type="protein sequence ID" value="KAL2075566.1"/>
    <property type="molecule type" value="Genomic_DNA"/>
</dbReference>
<dbReference type="PANTHER" id="PTHR35910:SF6">
    <property type="entry name" value="2EXR DOMAIN-CONTAINING PROTEIN"/>
    <property type="match status" value="1"/>
</dbReference>
<comment type="caution">
    <text evidence="3">The sequence shown here is derived from an EMBL/GenBank/DDBJ whole genome shotgun (WGS) entry which is preliminary data.</text>
</comment>
<dbReference type="Pfam" id="PF20150">
    <property type="entry name" value="2EXR"/>
    <property type="match status" value="1"/>
</dbReference>
<keyword evidence="4" id="KW-1185">Reference proteome</keyword>
<evidence type="ECO:0000256" key="1">
    <source>
        <dbReference type="SAM" id="MobiDB-lite"/>
    </source>
</evidence>
<proteinExistence type="predicted"/>
<evidence type="ECO:0000313" key="4">
    <source>
        <dbReference type="Proteomes" id="UP001595075"/>
    </source>
</evidence>
<evidence type="ECO:0000259" key="2">
    <source>
        <dbReference type="Pfam" id="PF20150"/>
    </source>
</evidence>
<sequence length="246" mass="28605">MERPISSVPTQKQSLADGPNPENKTLTKFTLFPKLCSELQLKIWAHAYADLEERLLSIEPPLVQVPPLLQTCLDSRNLGLRIYHRKEHVAKPGVPSFISIINFKKDILNLNVRGPYPKPDGEVEMFYIRKKSPGHRSRMFSSKDSLLRYTVVTYPELCSQFKYITLRTLYLEYLNRRGWSKNIRGIFKKNFPLLETIGTVVSAVEAPESVQMRCSWWMREDLWLQLPKMGDGDYEGLRELFRPMSL</sequence>
<accession>A0ABR4D0B0</accession>
<feature type="domain" description="2EXR" evidence="2">
    <location>
        <begin position="29"/>
        <end position="108"/>
    </location>
</feature>
<evidence type="ECO:0000313" key="3">
    <source>
        <dbReference type="EMBL" id="KAL2075566.1"/>
    </source>
</evidence>
<organism evidence="3 4">
    <name type="scientific">Oculimacula yallundae</name>
    <dbReference type="NCBI Taxonomy" id="86028"/>
    <lineage>
        <taxon>Eukaryota</taxon>
        <taxon>Fungi</taxon>
        <taxon>Dikarya</taxon>
        <taxon>Ascomycota</taxon>
        <taxon>Pezizomycotina</taxon>
        <taxon>Leotiomycetes</taxon>
        <taxon>Helotiales</taxon>
        <taxon>Ploettnerulaceae</taxon>
        <taxon>Oculimacula</taxon>
    </lineage>
</organism>
<dbReference type="PANTHER" id="PTHR35910">
    <property type="entry name" value="2EXR DOMAIN-CONTAINING PROTEIN"/>
    <property type="match status" value="1"/>
</dbReference>
<name>A0ABR4D0B0_9HELO</name>
<reference evidence="3 4" key="1">
    <citation type="journal article" date="2024" name="Commun. Biol.">
        <title>Comparative genomic analysis of thermophilic fungi reveals convergent evolutionary adaptations and gene losses.</title>
        <authorList>
            <person name="Steindorff A.S."/>
            <person name="Aguilar-Pontes M.V."/>
            <person name="Robinson A.J."/>
            <person name="Andreopoulos B."/>
            <person name="LaButti K."/>
            <person name="Kuo A."/>
            <person name="Mondo S."/>
            <person name="Riley R."/>
            <person name="Otillar R."/>
            <person name="Haridas S."/>
            <person name="Lipzen A."/>
            <person name="Grimwood J."/>
            <person name="Schmutz J."/>
            <person name="Clum A."/>
            <person name="Reid I.D."/>
            <person name="Moisan M.C."/>
            <person name="Butler G."/>
            <person name="Nguyen T.T.M."/>
            <person name="Dewar K."/>
            <person name="Conant G."/>
            <person name="Drula E."/>
            <person name="Henrissat B."/>
            <person name="Hansel C."/>
            <person name="Singer S."/>
            <person name="Hutchinson M.I."/>
            <person name="de Vries R.P."/>
            <person name="Natvig D.O."/>
            <person name="Powell A.J."/>
            <person name="Tsang A."/>
            <person name="Grigoriev I.V."/>
        </authorList>
    </citation>
    <scope>NUCLEOTIDE SEQUENCE [LARGE SCALE GENOMIC DNA]</scope>
    <source>
        <strain evidence="3 4">CBS 494.80</strain>
    </source>
</reference>
<dbReference type="Proteomes" id="UP001595075">
    <property type="component" value="Unassembled WGS sequence"/>
</dbReference>
<protein>
    <recommendedName>
        <fullName evidence="2">2EXR domain-containing protein</fullName>
    </recommendedName>
</protein>
<feature type="region of interest" description="Disordered" evidence="1">
    <location>
        <begin position="1"/>
        <end position="22"/>
    </location>
</feature>
<dbReference type="InterPro" id="IPR045518">
    <property type="entry name" value="2EXR"/>
</dbReference>
<gene>
    <name evidence="3" type="ORF">VTL71DRAFT_509</name>
</gene>